<dbReference type="SMART" id="SM00389">
    <property type="entry name" value="HOX"/>
    <property type="match status" value="1"/>
</dbReference>
<dbReference type="Pfam" id="PF00046">
    <property type="entry name" value="Homeodomain"/>
    <property type="match status" value="1"/>
</dbReference>
<comment type="caution">
    <text evidence="5">The sequence shown here is derived from an EMBL/GenBank/DDBJ whole genome shotgun (WGS) entry which is preliminary data.</text>
</comment>
<accession>A0A420Y2Z6</accession>
<feature type="domain" description="Homeobox" evidence="4">
    <location>
        <begin position="633"/>
        <end position="679"/>
    </location>
</feature>
<reference evidence="5 6" key="1">
    <citation type="submission" date="2018-08" db="EMBL/GenBank/DDBJ databases">
        <title>Draft genome of the lignicolous fungus Coniochaeta pulveracea.</title>
        <authorList>
            <person name="Borstlap C.J."/>
            <person name="De Witt R.N."/>
            <person name="Botha A."/>
            <person name="Volschenk H."/>
        </authorList>
    </citation>
    <scope>NUCLEOTIDE SEQUENCE [LARGE SCALE GENOMIC DNA]</scope>
    <source>
        <strain evidence="5 6">CAB683</strain>
    </source>
</reference>
<evidence type="ECO:0000313" key="5">
    <source>
        <dbReference type="EMBL" id="RKU42248.1"/>
    </source>
</evidence>
<feature type="compositionally biased region" description="Polar residues" evidence="3">
    <location>
        <begin position="530"/>
        <end position="539"/>
    </location>
</feature>
<sequence>MTEPLPFIPIWTREPSSAHVNGSPDSAYGSQPDEAGAIGPTHDIRRTNYHIKSLGSFVDALQESNNRAFPNRGRLSQRYTKVQSLLLYWTDDDLWVESELRELEKCFQQHYNFETEVFAIPSKNPHRKLMFKVCDMIEKHESEDTLFIVYYGGHARIDDSRQSTWCATRRPDSPTLQWSAIQTLLERSPSDTLILLDCCAGAASATFANGESVTETISASAWDAIAPEPGRFSFTSCLIRVLSQWSDHPFSAVQLHGEILARLKHPRPRMDRGRLCETRSTPVHFMMTSNHKAPSIEIRRLDPGSISSPLLDQGAPEVDQQSYDGDMGLLKDPDEDNPHVMVTLSLEDDQQLDLNAWEQWLASFPAFAKYVKVQGVFKSHSTLLLLSLPVMVWDMLPDDPACSFVAFIRSHNLILSKRAERETAKVSVPAEPAASDISDQLDRETDINSAAINQPKDVQTIIDVHHSAPEFDDKHATTSPVVHDDDLQFSQLGRNEAYEAMIGASKDRDGSSRPQDRNNTPRSHLHDRTTLANGPNTFTREPDLDDDGVSVLSVPTYHEVDISPPSRPGIVDSGPLSCTTEGDESRSRRNVYGTELSLGSRAQEQTRHSASALRSMDDGNAPSEGPKLAKHVVQRLEEYFHESPHPDTSVTAFFASSLGIETRDVDSWFHSRRLHEKLESNFQNLRITDLSSAGVQPGTPLLILPGDLNQLLTMFPHGQIMFVDLRPPAAFAKSHIHSAINLRCPVSFIKNASLDMIQDTILDPTSQQTFARWQQARCMVFYDRVIGFSWECPVAFALYDKLAGQGWTGQAFILKGNFIEFSASFEEYISGQKMTEKGKAYKESASQHTPTEEDLKAAEEKYAAYLHSLETQARVATTELIPSRKAERIRAVEKHQEELELEMEKAFPALWRKAKALSPPSPSPDYSESSAAPSGNKDKYDNFDTKAPLVEPLVRGVAKMREAAAESGHSISGQSLPSTPLPRYHKMASSGDGDKGGEDKSGGGARLSTDEYDDFQNDEALRNDPEFMQAAAVAGSGAGAGVGQEHTGKVGKGVAQKGSGLLGFRFGRKTISK</sequence>
<protein>
    <recommendedName>
        <fullName evidence="4">Homeobox domain-containing protein</fullName>
    </recommendedName>
</protein>
<feature type="compositionally biased region" description="Basic and acidic residues" evidence="3">
    <location>
        <begin position="505"/>
        <end position="516"/>
    </location>
</feature>
<keyword evidence="1 2" id="KW-0238">DNA-binding</keyword>
<dbReference type="Gene3D" id="3.40.250.10">
    <property type="entry name" value="Rhodanese-like domain"/>
    <property type="match status" value="1"/>
</dbReference>
<evidence type="ECO:0000256" key="1">
    <source>
        <dbReference type="PROSITE-ProRule" id="PRU00108"/>
    </source>
</evidence>
<dbReference type="Proteomes" id="UP000275385">
    <property type="component" value="Unassembled WGS sequence"/>
</dbReference>
<feature type="region of interest" description="Disordered" evidence="3">
    <location>
        <begin position="915"/>
        <end position="943"/>
    </location>
</feature>
<dbReference type="SUPFAM" id="SSF46689">
    <property type="entry name" value="Homeodomain-like"/>
    <property type="match status" value="1"/>
</dbReference>
<dbReference type="InterPro" id="IPR001356">
    <property type="entry name" value="HD"/>
</dbReference>
<dbReference type="Gene3D" id="1.10.10.60">
    <property type="entry name" value="Homeodomain-like"/>
    <property type="match status" value="1"/>
</dbReference>
<feature type="compositionally biased region" description="Basic and acidic residues" evidence="3">
    <location>
        <begin position="992"/>
        <end position="1001"/>
    </location>
</feature>
<dbReference type="SUPFAM" id="SSF52821">
    <property type="entry name" value="Rhodanese/Cell cycle control phosphatase"/>
    <property type="match status" value="1"/>
</dbReference>
<feature type="compositionally biased region" description="Polar residues" evidence="3">
    <location>
        <begin position="969"/>
        <end position="978"/>
    </location>
</feature>
<dbReference type="PROSITE" id="PS50071">
    <property type="entry name" value="HOMEOBOX_2"/>
    <property type="match status" value="1"/>
</dbReference>
<keyword evidence="1 2" id="KW-0371">Homeobox</keyword>
<dbReference type="EMBL" id="QVQW01000059">
    <property type="protein sequence ID" value="RKU42248.1"/>
    <property type="molecule type" value="Genomic_DNA"/>
</dbReference>
<dbReference type="CDD" id="cd00086">
    <property type="entry name" value="homeodomain"/>
    <property type="match status" value="1"/>
</dbReference>
<dbReference type="GO" id="GO:0003677">
    <property type="term" value="F:DNA binding"/>
    <property type="evidence" value="ECO:0007669"/>
    <property type="project" value="UniProtKB-UniRule"/>
</dbReference>
<evidence type="ECO:0000256" key="3">
    <source>
        <dbReference type="SAM" id="MobiDB-lite"/>
    </source>
</evidence>
<dbReference type="AlphaFoldDB" id="A0A420Y2Z6"/>
<dbReference type="InterPro" id="IPR001763">
    <property type="entry name" value="Rhodanese-like_dom"/>
</dbReference>
<evidence type="ECO:0000313" key="6">
    <source>
        <dbReference type="Proteomes" id="UP000275385"/>
    </source>
</evidence>
<dbReference type="InterPro" id="IPR036873">
    <property type="entry name" value="Rhodanese-like_dom_sf"/>
</dbReference>
<dbReference type="InterPro" id="IPR009057">
    <property type="entry name" value="Homeodomain-like_sf"/>
</dbReference>
<dbReference type="GO" id="GO:0005634">
    <property type="term" value="C:nucleus"/>
    <property type="evidence" value="ECO:0007669"/>
    <property type="project" value="UniProtKB-SubCell"/>
</dbReference>
<comment type="subcellular location">
    <subcellularLocation>
        <location evidence="1 2">Nucleus</location>
    </subcellularLocation>
</comment>
<organism evidence="5 6">
    <name type="scientific">Coniochaeta pulveracea</name>
    <dbReference type="NCBI Taxonomy" id="177199"/>
    <lineage>
        <taxon>Eukaryota</taxon>
        <taxon>Fungi</taxon>
        <taxon>Dikarya</taxon>
        <taxon>Ascomycota</taxon>
        <taxon>Pezizomycotina</taxon>
        <taxon>Sordariomycetes</taxon>
        <taxon>Sordariomycetidae</taxon>
        <taxon>Coniochaetales</taxon>
        <taxon>Coniochaetaceae</taxon>
        <taxon>Coniochaeta</taxon>
    </lineage>
</organism>
<evidence type="ECO:0000259" key="4">
    <source>
        <dbReference type="PROSITE" id="PS50071"/>
    </source>
</evidence>
<feature type="region of interest" description="Disordered" evidence="3">
    <location>
        <begin position="503"/>
        <end position="626"/>
    </location>
</feature>
<feature type="compositionally biased region" description="Low complexity" evidence="3">
    <location>
        <begin position="924"/>
        <end position="934"/>
    </location>
</feature>
<name>A0A420Y2Z6_9PEZI</name>
<proteinExistence type="predicted"/>
<keyword evidence="6" id="KW-1185">Reference proteome</keyword>
<feature type="DNA-binding region" description="Homeobox" evidence="1">
    <location>
        <begin position="635"/>
        <end position="680"/>
    </location>
</feature>
<gene>
    <name evidence="5" type="ORF">DL546_003439</name>
</gene>
<dbReference type="STRING" id="177199.A0A420Y2Z6"/>
<feature type="region of interest" description="Disordered" evidence="3">
    <location>
        <begin position="965"/>
        <end position="1012"/>
    </location>
</feature>
<feature type="region of interest" description="Disordered" evidence="3">
    <location>
        <begin position="16"/>
        <end position="41"/>
    </location>
</feature>
<dbReference type="OrthoDB" id="4760831at2759"/>
<dbReference type="Pfam" id="PF00581">
    <property type="entry name" value="Rhodanese"/>
    <property type="match status" value="1"/>
</dbReference>
<evidence type="ECO:0000256" key="2">
    <source>
        <dbReference type="RuleBase" id="RU000682"/>
    </source>
</evidence>
<keyword evidence="1 2" id="KW-0539">Nucleus</keyword>